<dbReference type="InterPro" id="IPR056789">
    <property type="entry name" value="LRR_R13L1-DRL21"/>
</dbReference>
<dbReference type="AlphaFoldDB" id="A0AAU9NS87"/>
<dbReference type="EMBL" id="CAKMRJ010005412">
    <property type="protein sequence ID" value="CAH1440705.1"/>
    <property type="molecule type" value="Genomic_DNA"/>
</dbReference>
<dbReference type="PANTHER" id="PTHR47186">
    <property type="entry name" value="LEUCINE-RICH REPEAT-CONTAINING PROTEIN 57"/>
    <property type="match status" value="1"/>
</dbReference>
<dbReference type="Proteomes" id="UP001157418">
    <property type="component" value="Unassembled WGS sequence"/>
</dbReference>
<keyword evidence="3" id="KW-1185">Reference proteome</keyword>
<dbReference type="SUPFAM" id="SSF52058">
    <property type="entry name" value="L domain-like"/>
    <property type="match status" value="1"/>
</dbReference>
<dbReference type="Gene3D" id="3.80.10.10">
    <property type="entry name" value="Ribonuclease Inhibitor"/>
    <property type="match status" value="3"/>
</dbReference>
<reference evidence="2 3" key="1">
    <citation type="submission" date="2022-01" db="EMBL/GenBank/DDBJ databases">
        <authorList>
            <person name="Xiong W."/>
            <person name="Schranz E."/>
        </authorList>
    </citation>
    <scope>NUCLEOTIDE SEQUENCE [LARGE SCALE GENOMIC DNA]</scope>
</reference>
<evidence type="ECO:0000259" key="1">
    <source>
        <dbReference type="Pfam" id="PF25019"/>
    </source>
</evidence>
<protein>
    <recommendedName>
        <fullName evidence="1">R13L1/DRL21-like LRR repeat region domain-containing protein</fullName>
    </recommendedName>
</protein>
<accession>A0AAU9NS87</accession>
<evidence type="ECO:0000313" key="2">
    <source>
        <dbReference type="EMBL" id="CAH1440705.1"/>
    </source>
</evidence>
<sequence>MPLGIGGLTSLQTLPMVLIEEGNGFKISNLKGLTDLQGRLSILGLDKVIDPIQAKDANLHQKKGLDVLVMEWSDVFDSSGNDLIEYEVLKELRPHHKFKDLTICFYKGTRFPSWVGDPSFDQLTEIMLYGCRSTHLPTLGCLRSLKKLIVESMNEVQTVGFEFLESTASFHGIAFPSLEVLKFKDMESWQRWSINSGDRHGIPTSFPRLHQISIGYCPELAQVSIGLIPSLRVLYITRCSNVVLRSMVGLSTSLVSLEMVNVKELTQLHGEDLMHLGALEHLHISNCDELRYMWERESEACKSLVSLKKLEVWYCKNLVSSAEKEANIGISMASLKSVEFRNCETLESYNCPNSVESLCISNCDSMKSLTFSAVQEHPSTLTDSIAGDFGFLPVSRLRSLEIQDCKNLKSFPHEHFQSLKSLEEMLITECPSMDYSFPCGVWPPNLNKLSIGGLHKPMSEWGPQNFPTTLVNLKLYGKCSGVVSFAVAEDVRNTTTTPSSSSSFLLPPSLVSLELNGFEDVESFSEVIQNLPCLKTLYILSCPKITDLKTTSGPSNLTIFVW</sequence>
<gene>
    <name evidence="2" type="ORF">LVIROSA_LOCUS26824</name>
</gene>
<dbReference type="InterPro" id="IPR032675">
    <property type="entry name" value="LRR_dom_sf"/>
</dbReference>
<feature type="domain" description="R13L1/DRL21-like LRR repeat region" evidence="1">
    <location>
        <begin position="27"/>
        <end position="153"/>
    </location>
</feature>
<evidence type="ECO:0000313" key="3">
    <source>
        <dbReference type="Proteomes" id="UP001157418"/>
    </source>
</evidence>
<name>A0AAU9NS87_9ASTR</name>
<proteinExistence type="predicted"/>
<comment type="caution">
    <text evidence="2">The sequence shown here is derived from an EMBL/GenBank/DDBJ whole genome shotgun (WGS) entry which is preliminary data.</text>
</comment>
<organism evidence="2 3">
    <name type="scientific">Lactuca virosa</name>
    <dbReference type="NCBI Taxonomy" id="75947"/>
    <lineage>
        <taxon>Eukaryota</taxon>
        <taxon>Viridiplantae</taxon>
        <taxon>Streptophyta</taxon>
        <taxon>Embryophyta</taxon>
        <taxon>Tracheophyta</taxon>
        <taxon>Spermatophyta</taxon>
        <taxon>Magnoliopsida</taxon>
        <taxon>eudicotyledons</taxon>
        <taxon>Gunneridae</taxon>
        <taxon>Pentapetalae</taxon>
        <taxon>asterids</taxon>
        <taxon>campanulids</taxon>
        <taxon>Asterales</taxon>
        <taxon>Asteraceae</taxon>
        <taxon>Cichorioideae</taxon>
        <taxon>Cichorieae</taxon>
        <taxon>Lactucinae</taxon>
        <taxon>Lactuca</taxon>
    </lineage>
</organism>
<dbReference type="PANTHER" id="PTHR47186:SF33">
    <property type="entry name" value="NB-ARC DOMAIN-CONTAINING PROTEIN"/>
    <property type="match status" value="1"/>
</dbReference>
<dbReference type="Pfam" id="PF25019">
    <property type="entry name" value="LRR_R13L1-DRL21"/>
    <property type="match status" value="1"/>
</dbReference>
<dbReference type="SUPFAM" id="SSF52047">
    <property type="entry name" value="RNI-like"/>
    <property type="match status" value="1"/>
</dbReference>